<feature type="domain" description="Activator of Hsp90 ATPase homologue 1/2-like C-terminal" evidence="2">
    <location>
        <begin position="19"/>
        <end position="161"/>
    </location>
</feature>
<keyword evidence="4" id="KW-1185">Reference proteome</keyword>
<dbReference type="CDD" id="cd07814">
    <property type="entry name" value="SRPBCC_CalC_Aha1-like"/>
    <property type="match status" value="1"/>
</dbReference>
<comment type="similarity">
    <text evidence="1">Belongs to the AHA1 family.</text>
</comment>
<comment type="caution">
    <text evidence="3">The sequence shown here is derived from an EMBL/GenBank/DDBJ whole genome shotgun (WGS) entry which is preliminary data.</text>
</comment>
<organism evidence="3 4">
    <name type="scientific">Phyllobacterium phragmitis</name>
    <dbReference type="NCBI Taxonomy" id="2670329"/>
    <lineage>
        <taxon>Bacteria</taxon>
        <taxon>Pseudomonadati</taxon>
        <taxon>Pseudomonadota</taxon>
        <taxon>Alphaproteobacteria</taxon>
        <taxon>Hyphomicrobiales</taxon>
        <taxon>Phyllobacteriaceae</taxon>
        <taxon>Phyllobacterium</taxon>
    </lineage>
</organism>
<dbReference type="Pfam" id="PF08327">
    <property type="entry name" value="AHSA1"/>
    <property type="match status" value="1"/>
</dbReference>
<evidence type="ECO:0000256" key="1">
    <source>
        <dbReference type="ARBA" id="ARBA00006817"/>
    </source>
</evidence>
<dbReference type="AlphaFoldDB" id="A0A2S9IKQ2"/>
<protein>
    <submittedName>
        <fullName evidence="3">SRPBCC domain-containing protein</fullName>
    </submittedName>
</protein>
<dbReference type="InterPro" id="IPR023393">
    <property type="entry name" value="START-like_dom_sf"/>
</dbReference>
<dbReference type="SUPFAM" id="SSF55961">
    <property type="entry name" value="Bet v1-like"/>
    <property type="match status" value="1"/>
</dbReference>
<sequence>MGQASGPGVDTISFDRVYDAPVEDVWALWTTKEGLEEWFAPEGMRFEVSTLDLRVGGAFDHVMTAVGAEQVAYLANLERPRSVRVSGRFLEIERHRRLRIRFEMDFVPGVEPYPYDMLVEIHAEAGQVRMVLTADRHPDPEMTRGAIIGFTSQLQRFDRAVAARLTKEQQP</sequence>
<name>A0A2S9IKQ2_9HYPH</name>
<dbReference type="Proteomes" id="UP000239434">
    <property type="component" value="Unassembled WGS sequence"/>
</dbReference>
<proteinExistence type="inferred from homology"/>
<accession>A0A2S9IKQ2</accession>
<gene>
    <name evidence="3" type="ORF">C5748_23320</name>
</gene>
<reference evidence="3 4" key="1">
    <citation type="submission" date="2018-02" db="EMBL/GenBank/DDBJ databases">
        <title>The draft genome of Phyllobacterium sp. 1N-3.</title>
        <authorList>
            <person name="Liu L."/>
            <person name="Li L."/>
            <person name="Zhang X."/>
            <person name="Wang T."/>
            <person name="Liang L."/>
        </authorList>
    </citation>
    <scope>NUCLEOTIDE SEQUENCE [LARGE SCALE GENOMIC DNA]</scope>
    <source>
        <strain evidence="3 4">1N-3</strain>
    </source>
</reference>
<dbReference type="Gene3D" id="3.30.530.20">
    <property type="match status" value="1"/>
</dbReference>
<dbReference type="InterPro" id="IPR013538">
    <property type="entry name" value="ASHA1/2-like_C"/>
</dbReference>
<evidence type="ECO:0000259" key="2">
    <source>
        <dbReference type="Pfam" id="PF08327"/>
    </source>
</evidence>
<evidence type="ECO:0000313" key="3">
    <source>
        <dbReference type="EMBL" id="PRD41111.1"/>
    </source>
</evidence>
<evidence type="ECO:0000313" key="4">
    <source>
        <dbReference type="Proteomes" id="UP000239434"/>
    </source>
</evidence>
<dbReference type="EMBL" id="PVBR01000025">
    <property type="protein sequence ID" value="PRD41111.1"/>
    <property type="molecule type" value="Genomic_DNA"/>
</dbReference>